<dbReference type="PANTHER" id="PTHR43205">
    <property type="entry name" value="PROSTAGLANDIN REDUCTASE"/>
    <property type="match status" value="1"/>
</dbReference>
<dbReference type="CDD" id="cd05288">
    <property type="entry name" value="PGDH"/>
    <property type="match status" value="1"/>
</dbReference>
<evidence type="ECO:0000259" key="2">
    <source>
        <dbReference type="SMART" id="SM00829"/>
    </source>
</evidence>
<dbReference type="Pfam" id="PF16884">
    <property type="entry name" value="ADH_N_2"/>
    <property type="match status" value="1"/>
</dbReference>
<proteinExistence type="predicted"/>
<dbReference type="SUPFAM" id="SSF51735">
    <property type="entry name" value="NAD(P)-binding Rossmann-fold domains"/>
    <property type="match status" value="1"/>
</dbReference>
<feature type="domain" description="Enoyl reductase (ER)" evidence="2">
    <location>
        <begin position="19"/>
        <end position="331"/>
    </location>
</feature>
<dbReference type="InterPro" id="IPR020843">
    <property type="entry name" value="ER"/>
</dbReference>
<sequence>MAPINNTRVVRAKYIAKGDSFTNENFKTETVPVDTNLNDGEILLRNLYLGLDPYQGAQASTLNKVVAGFGVSEVVVSKNPSFSVSSIVTGLGIGWEQYTRIANPSIMFVIPEARNTKVPLTEYLNALGANGLTAFAAVDTLVKFKKDQVVFVTSAAGPVGAFIAILAKRAGAFVIGSAGSDTKVNYLVQELGLDAAINYKTQDTAAQLSTLAPDGIDIYFDLVGGEVLDIAFEKLKVKGQVVAIGNIAVVNSKTPYSNKNLHLIITKALTINGFTAFHHMHRFPDLWREFEPLIARGEIKSQNHTLIEGVKHAGQAFGDYMDGKYHGKVIVQVATL</sequence>
<evidence type="ECO:0000256" key="1">
    <source>
        <dbReference type="ARBA" id="ARBA00023002"/>
    </source>
</evidence>
<dbReference type="Proteomes" id="UP000726737">
    <property type="component" value="Unassembled WGS sequence"/>
</dbReference>
<gene>
    <name evidence="3" type="ORF">BG011_008215</name>
</gene>
<dbReference type="GO" id="GO:0016628">
    <property type="term" value="F:oxidoreductase activity, acting on the CH-CH group of donors, NAD or NADP as acceptor"/>
    <property type="evidence" value="ECO:0007669"/>
    <property type="project" value="InterPro"/>
</dbReference>
<dbReference type="Gene3D" id="3.40.50.720">
    <property type="entry name" value="NAD(P)-binding Rossmann-like Domain"/>
    <property type="match status" value="1"/>
</dbReference>
<organism evidence="3 4">
    <name type="scientific">Mortierella polycephala</name>
    <dbReference type="NCBI Taxonomy" id="41804"/>
    <lineage>
        <taxon>Eukaryota</taxon>
        <taxon>Fungi</taxon>
        <taxon>Fungi incertae sedis</taxon>
        <taxon>Mucoromycota</taxon>
        <taxon>Mortierellomycotina</taxon>
        <taxon>Mortierellomycetes</taxon>
        <taxon>Mortierellales</taxon>
        <taxon>Mortierellaceae</taxon>
        <taxon>Mortierella</taxon>
    </lineage>
</organism>
<dbReference type="SUPFAM" id="SSF50129">
    <property type="entry name" value="GroES-like"/>
    <property type="match status" value="1"/>
</dbReference>
<dbReference type="OrthoDB" id="809632at2759"/>
<dbReference type="InterPro" id="IPR011032">
    <property type="entry name" value="GroES-like_sf"/>
</dbReference>
<dbReference type="InterPro" id="IPR013149">
    <property type="entry name" value="ADH-like_C"/>
</dbReference>
<reference evidence="3" key="1">
    <citation type="journal article" date="2020" name="Fungal Divers.">
        <title>Resolving the Mortierellaceae phylogeny through synthesis of multi-gene phylogenetics and phylogenomics.</title>
        <authorList>
            <person name="Vandepol N."/>
            <person name="Liber J."/>
            <person name="Desiro A."/>
            <person name="Na H."/>
            <person name="Kennedy M."/>
            <person name="Barry K."/>
            <person name="Grigoriev I.V."/>
            <person name="Miller A.N."/>
            <person name="O'Donnell K."/>
            <person name="Stajich J.E."/>
            <person name="Bonito G."/>
        </authorList>
    </citation>
    <scope>NUCLEOTIDE SEQUENCE</scope>
    <source>
        <strain evidence="3">KOD948</strain>
    </source>
</reference>
<dbReference type="PANTHER" id="PTHR43205:SF7">
    <property type="entry name" value="PROSTAGLANDIN REDUCTASE 1"/>
    <property type="match status" value="1"/>
</dbReference>
<dbReference type="EMBL" id="JAAAJA010000667">
    <property type="protein sequence ID" value="KAG0250600.1"/>
    <property type="molecule type" value="Genomic_DNA"/>
</dbReference>
<dbReference type="InterPro" id="IPR045010">
    <property type="entry name" value="MDR_fam"/>
</dbReference>
<dbReference type="AlphaFoldDB" id="A0A9P6PNE8"/>
<protein>
    <recommendedName>
        <fullName evidence="2">Enoyl reductase (ER) domain-containing protein</fullName>
    </recommendedName>
</protein>
<dbReference type="InterPro" id="IPR036291">
    <property type="entry name" value="NAD(P)-bd_dom_sf"/>
</dbReference>
<accession>A0A9P6PNE8</accession>
<comment type="caution">
    <text evidence="3">The sequence shown here is derived from an EMBL/GenBank/DDBJ whole genome shotgun (WGS) entry which is preliminary data.</text>
</comment>
<keyword evidence="4" id="KW-1185">Reference proteome</keyword>
<dbReference type="SMART" id="SM00829">
    <property type="entry name" value="PKS_ER"/>
    <property type="match status" value="1"/>
</dbReference>
<keyword evidence="1" id="KW-0560">Oxidoreductase</keyword>
<dbReference type="InterPro" id="IPR041694">
    <property type="entry name" value="ADH_N_2"/>
</dbReference>
<evidence type="ECO:0000313" key="4">
    <source>
        <dbReference type="Proteomes" id="UP000726737"/>
    </source>
</evidence>
<name>A0A9P6PNE8_9FUNG</name>
<dbReference type="Pfam" id="PF00107">
    <property type="entry name" value="ADH_zinc_N"/>
    <property type="match status" value="1"/>
</dbReference>
<evidence type="ECO:0000313" key="3">
    <source>
        <dbReference type="EMBL" id="KAG0250600.1"/>
    </source>
</evidence>
<dbReference type="Gene3D" id="3.90.180.10">
    <property type="entry name" value="Medium-chain alcohol dehydrogenases, catalytic domain"/>
    <property type="match status" value="1"/>
</dbReference>
<dbReference type="FunFam" id="3.40.50.720:FF:000121">
    <property type="entry name" value="Prostaglandin reductase 2"/>
    <property type="match status" value="1"/>
</dbReference>